<evidence type="ECO:0000259" key="19">
    <source>
        <dbReference type="PROSITE" id="PS50850"/>
    </source>
</evidence>
<dbReference type="InterPro" id="IPR020846">
    <property type="entry name" value="MFS_dom"/>
</dbReference>
<keyword evidence="4" id="KW-1003">Cell membrane</keyword>
<dbReference type="PRINTS" id="PR00171">
    <property type="entry name" value="SUGRTRNSPORT"/>
</dbReference>
<evidence type="ECO:0000256" key="7">
    <source>
        <dbReference type="ARBA" id="ARBA00022989"/>
    </source>
</evidence>
<feature type="region of interest" description="Disordered" evidence="17">
    <location>
        <begin position="473"/>
        <end position="535"/>
    </location>
</feature>
<keyword evidence="6 18" id="KW-0812">Transmembrane</keyword>
<keyword evidence="5" id="KW-0762">Sugar transport</keyword>
<keyword evidence="7 18" id="KW-1133">Transmembrane helix</keyword>
<comment type="catalytic activity">
    <reaction evidence="12">
        <text>D-mannose(out) = D-mannose(in)</text>
        <dbReference type="Rhea" id="RHEA:78391"/>
        <dbReference type="ChEBI" id="CHEBI:4208"/>
    </reaction>
    <physiologicalReaction direction="left-to-right" evidence="12">
        <dbReference type="Rhea" id="RHEA:78392"/>
    </physiologicalReaction>
</comment>
<comment type="caution">
    <text evidence="20">The sequence shown here is derived from an EMBL/GenBank/DDBJ whole genome shotgun (WGS) entry which is preliminary data.</text>
</comment>
<evidence type="ECO:0000256" key="1">
    <source>
        <dbReference type="ARBA" id="ARBA00004651"/>
    </source>
</evidence>
<evidence type="ECO:0000256" key="10">
    <source>
        <dbReference type="ARBA" id="ARBA00044648"/>
    </source>
</evidence>
<dbReference type="EMBL" id="JAAPAO010000392">
    <property type="protein sequence ID" value="KAF4661054.1"/>
    <property type="molecule type" value="Genomic_DNA"/>
</dbReference>
<dbReference type="FunFam" id="1.20.1250.20:FF:000218">
    <property type="entry name" value="facilitated trehalose transporter Tret1"/>
    <property type="match status" value="1"/>
</dbReference>
<dbReference type="GO" id="GO:0005886">
    <property type="term" value="C:plasma membrane"/>
    <property type="evidence" value="ECO:0007669"/>
    <property type="project" value="UniProtKB-SubCell"/>
</dbReference>
<feature type="domain" description="Major facilitator superfamily (MFS) profile" evidence="19">
    <location>
        <begin position="1"/>
        <end position="455"/>
    </location>
</feature>
<comment type="subunit">
    <text evidence="2">Homodimer.</text>
</comment>
<evidence type="ECO:0000256" key="5">
    <source>
        <dbReference type="ARBA" id="ARBA00022597"/>
    </source>
</evidence>
<comment type="catalytic activity">
    <reaction evidence="9">
        <text>D-galactose(in) = D-galactose(out)</text>
        <dbReference type="Rhea" id="RHEA:34915"/>
        <dbReference type="ChEBI" id="CHEBI:4139"/>
    </reaction>
    <physiologicalReaction direction="right-to-left" evidence="9">
        <dbReference type="Rhea" id="RHEA:34917"/>
    </physiologicalReaction>
</comment>
<dbReference type="InterPro" id="IPR005828">
    <property type="entry name" value="MFS_sugar_transport-like"/>
</dbReference>
<evidence type="ECO:0000256" key="2">
    <source>
        <dbReference type="ARBA" id="ARBA00011738"/>
    </source>
</evidence>
<evidence type="ECO:0000313" key="20">
    <source>
        <dbReference type="EMBL" id="KAF4661054.1"/>
    </source>
</evidence>
<feature type="transmembrane region" description="Helical" evidence="18">
    <location>
        <begin position="104"/>
        <end position="121"/>
    </location>
</feature>
<evidence type="ECO:0000256" key="14">
    <source>
        <dbReference type="ARBA" id="ARBA00044710"/>
    </source>
</evidence>
<proteinExistence type="inferred from homology"/>
<dbReference type="SUPFAM" id="SSF103473">
    <property type="entry name" value="MFS general substrate transporter"/>
    <property type="match status" value="1"/>
</dbReference>
<feature type="transmembrane region" description="Helical" evidence="18">
    <location>
        <begin position="264"/>
        <end position="289"/>
    </location>
</feature>
<comment type="catalytic activity">
    <reaction evidence="11">
        <text>D-xylose(out) = D-xylose(in)</text>
        <dbReference type="Rhea" id="RHEA:78427"/>
        <dbReference type="ChEBI" id="CHEBI:53455"/>
    </reaction>
    <physiologicalReaction direction="left-to-right" evidence="11">
        <dbReference type="Rhea" id="RHEA:78428"/>
    </physiologicalReaction>
</comment>
<organism evidence="20 21">
    <name type="scientific">Perkinsus chesapeaki</name>
    <name type="common">Clam parasite</name>
    <name type="synonym">Perkinsus andrewsi</name>
    <dbReference type="NCBI Taxonomy" id="330153"/>
    <lineage>
        <taxon>Eukaryota</taxon>
        <taxon>Sar</taxon>
        <taxon>Alveolata</taxon>
        <taxon>Perkinsozoa</taxon>
        <taxon>Perkinsea</taxon>
        <taxon>Perkinsida</taxon>
        <taxon>Perkinsidae</taxon>
        <taxon>Perkinsus</taxon>
    </lineage>
</organism>
<evidence type="ECO:0000256" key="17">
    <source>
        <dbReference type="SAM" id="MobiDB-lite"/>
    </source>
</evidence>
<feature type="transmembrane region" description="Helical" evidence="18">
    <location>
        <begin position="179"/>
        <end position="196"/>
    </location>
</feature>
<protein>
    <recommendedName>
        <fullName evidence="15">Hexose transporter 1</fullName>
    </recommendedName>
</protein>
<dbReference type="InterPro" id="IPR050814">
    <property type="entry name" value="Myo-inositol_Transporter"/>
</dbReference>
<keyword evidence="21" id="KW-1185">Reference proteome</keyword>
<dbReference type="Proteomes" id="UP000591131">
    <property type="component" value="Unassembled WGS sequence"/>
</dbReference>
<evidence type="ECO:0000313" key="21">
    <source>
        <dbReference type="Proteomes" id="UP000591131"/>
    </source>
</evidence>
<feature type="compositionally biased region" description="Low complexity" evidence="17">
    <location>
        <begin position="483"/>
        <end position="515"/>
    </location>
</feature>
<evidence type="ECO:0000256" key="8">
    <source>
        <dbReference type="ARBA" id="ARBA00023136"/>
    </source>
</evidence>
<name>A0A7J6LPB5_PERCH</name>
<keyword evidence="8 18" id="KW-0472">Membrane</keyword>
<dbReference type="InterPro" id="IPR003663">
    <property type="entry name" value="Sugar/inositol_transpt"/>
</dbReference>
<feature type="compositionally biased region" description="Polar residues" evidence="17">
    <location>
        <begin position="516"/>
        <end position="535"/>
    </location>
</feature>
<dbReference type="OrthoDB" id="6612291at2759"/>
<evidence type="ECO:0000256" key="3">
    <source>
        <dbReference type="ARBA" id="ARBA00022448"/>
    </source>
</evidence>
<dbReference type="Gene3D" id="1.20.1250.20">
    <property type="entry name" value="MFS general substrate transporter like domains"/>
    <property type="match status" value="1"/>
</dbReference>
<feature type="transmembrane region" description="Helical" evidence="18">
    <location>
        <begin position="142"/>
        <end position="159"/>
    </location>
</feature>
<dbReference type="PROSITE" id="PS50850">
    <property type="entry name" value="MFS"/>
    <property type="match status" value="1"/>
</dbReference>
<dbReference type="InterPro" id="IPR036259">
    <property type="entry name" value="MFS_trans_sf"/>
</dbReference>
<feature type="transmembrane region" description="Helical" evidence="18">
    <location>
        <begin position="74"/>
        <end position="92"/>
    </location>
</feature>
<evidence type="ECO:0000256" key="15">
    <source>
        <dbReference type="ARBA" id="ARBA00044780"/>
    </source>
</evidence>
<evidence type="ECO:0000256" key="13">
    <source>
        <dbReference type="ARBA" id="ARBA00044668"/>
    </source>
</evidence>
<evidence type="ECO:0000256" key="16">
    <source>
        <dbReference type="RuleBase" id="RU003346"/>
    </source>
</evidence>
<dbReference type="PANTHER" id="PTHR48020:SF12">
    <property type="entry name" value="PROTON MYO-INOSITOL COTRANSPORTER"/>
    <property type="match status" value="1"/>
</dbReference>
<comment type="catalytic activity">
    <reaction evidence="13">
        <text>D-glucosamine(out) = D-glucosamine(in)</text>
        <dbReference type="Rhea" id="RHEA:78423"/>
        <dbReference type="ChEBI" id="CHEBI:58723"/>
    </reaction>
    <physiologicalReaction direction="left-to-right" evidence="13">
        <dbReference type="Rhea" id="RHEA:78424"/>
    </physiologicalReaction>
</comment>
<dbReference type="Pfam" id="PF00083">
    <property type="entry name" value="Sugar_tr"/>
    <property type="match status" value="1"/>
</dbReference>
<gene>
    <name evidence="20" type="ORF">FOL47_006867</name>
</gene>
<comment type="subcellular location">
    <subcellularLocation>
        <location evidence="1">Cell membrane</location>
        <topology evidence="1">Multi-pass membrane protein</topology>
    </subcellularLocation>
</comment>
<feature type="transmembrane region" description="Helical" evidence="18">
    <location>
        <begin position="304"/>
        <end position="324"/>
    </location>
</feature>
<accession>A0A7J6LPB5</accession>
<evidence type="ECO:0000256" key="4">
    <source>
        <dbReference type="ARBA" id="ARBA00022475"/>
    </source>
</evidence>
<feature type="transmembrane region" description="Helical" evidence="18">
    <location>
        <begin position="331"/>
        <end position="352"/>
    </location>
</feature>
<sequence>MFGLTSGFTGQTIDTMGNTVTTADGTPIQIGPDDHLWVLKSSSDVSLYGSLVNIGGMVGAFVGGPLIDTFGRKWCLIGCSPCFILLYLWQALAHTSWQLLFNRVLVGIVVGVESVAGPTYIGEASPTKIRGALGAANQLSTTIGILIAYALGMGFRTAAGSTDPNATSQTFCNWRDVSWIYLIPSGLLGILVFLVPESPRWLAEHRGLDAAKKVLLRLHGTDENDPEVAEELRAYEATVEAAKAKAGQTRKERFDDAMTGLRKYWIQVVIGVVLQICQQLSGINAVIFYQTTIFQAAGISNKETMALVSMAIQVVVTFIACCIMDLAGRRVLLVIGATGMCISAWMLGLFFYLQDVTGLTNVGWLALASAYCYIAFFAIGVGAIPWLIMSEIFPNEVRGNAAAIATAVNWLFSFIVTMFLDDYRKAITYQGVFWSFGFICLVMIFFVLFFIPETKGKSFEEIEADFDRKYHTHHTNKTEQPKEGSSSLEESSGSSSSSDSSPSPISTSRAATASPVATSRAVTSPVATSPAVTAK</sequence>
<dbReference type="PANTHER" id="PTHR48020">
    <property type="entry name" value="PROTON MYO-INOSITOL COTRANSPORTER"/>
    <property type="match status" value="1"/>
</dbReference>
<comment type="catalytic activity">
    <reaction evidence="14">
        <text>D-fructose(out) = D-fructose(in)</text>
        <dbReference type="Rhea" id="RHEA:60372"/>
        <dbReference type="ChEBI" id="CHEBI:37721"/>
    </reaction>
    <physiologicalReaction direction="left-to-right" evidence="14">
        <dbReference type="Rhea" id="RHEA:60373"/>
    </physiologicalReaction>
</comment>
<evidence type="ECO:0000256" key="6">
    <source>
        <dbReference type="ARBA" id="ARBA00022692"/>
    </source>
</evidence>
<keyword evidence="3 16" id="KW-0813">Transport</keyword>
<feature type="transmembrane region" description="Helical" evidence="18">
    <location>
        <begin position="45"/>
        <end position="67"/>
    </location>
</feature>
<dbReference type="AlphaFoldDB" id="A0A7J6LPB5"/>
<evidence type="ECO:0000256" key="9">
    <source>
        <dbReference type="ARBA" id="ARBA00044637"/>
    </source>
</evidence>
<evidence type="ECO:0000256" key="11">
    <source>
        <dbReference type="ARBA" id="ARBA00044656"/>
    </source>
</evidence>
<feature type="transmembrane region" description="Helical" evidence="18">
    <location>
        <begin position="401"/>
        <end position="420"/>
    </location>
</feature>
<evidence type="ECO:0000256" key="18">
    <source>
        <dbReference type="SAM" id="Phobius"/>
    </source>
</evidence>
<feature type="transmembrane region" description="Helical" evidence="18">
    <location>
        <begin position="432"/>
        <end position="451"/>
    </location>
</feature>
<dbReference type="GO" id="GO:0022857">
    <property type="term" value="F:transmembrane transporter activity"/>
    <property type="evidence" value="ECO:0007669"/>
    <property type="project" value="InterPro"/>
</dbReference>
<comment type="similarity">
    <text evidence="16">Belongs to the major facilitator superfamily. Sugar transporter (TC 2.A.1.1) family.</text>
</comment>
<reference evidence="20 21" key="1">
    <citation type="submission" date="2020-04" db="EMBL/GenBank/DDBJ databases">
        <title>Perkinsus chesapeaki whole genome sequence.</title>
        <authorList>
            <person name="Bogema D.R."/>
        </authorList>
    </citation>
    <scope>NUCLEOTIDE SEQUENCE [LARGE SCALE GENOMIC DNA]</scope>
    <source>
        <strain evidence="20">ATCC PRA-425</strain>
    </source>
</reference>
<evidence type="ECO:0000256" key="12">
    <source>
        <dbReference type="ARBA" id="ARBA00044662"/>
    </source>
</evidence>
<comment type="catalytic activity">
    <reaction evidence="10">
        <text>D-glucose(out) = D-glucose(in)</text>
        <dbReference type="Rhea" id="RHEA:60376"/>
        <dbReference type="ChEBI" id="CHEBI:4167"/>
    </reaction>
    <physiologicalReaction direction="left-to-right" evidence="10">
        <dbReference type="Rhea" id="RHEA:60377"/>
    </physiologicalReaction>
</comment>
<feature type="transmembrane region" description="Helical" evidence="18">
    <location>
        <begin position="364"/>
        <end position="389"/>
    </location>
</feature>
<dbReference type="NCBIfam" id="TIGR00879">
    <property type="entry name" value="SP"/>
    <property type="match status" value="1"/>
</dbReference>